<reference evidence="1" key="1">
    <citation type="submission" date="2019-09" db="EMBL/GenBank/DDBJ databases">
        <authorList>
            <person name="Needham M D."/>
        </authorList>
    </citation>
    <scope>NUCLEOTIDE SEQUENCE</scope>
</reference>
<organism evidence="1">
    <name type="scientific">seawater metagenome</name>
    <dbReference type="NCBI Taxonomy" id="1561972"/>
    <lineage>
        <taxon>unclassified sequences</taxon>
        <taxon>metagenomes</taxon>
        <taxon>ecological metagenomes</taxon>
    </lineage>
</organism>
<proteinExistence type="predicted"/>
<name>A0A5E8CJJ1_9ZZZZ</name>
<sequence>MNNRETNSNLLKSQTVQLAPKTKIGMENLLTVNPCNIELPGGTLLQNGNVRIPILKQNEENAELELIENNNQDTINNGLHCIKYYQDNGNHLFYTVPENLPNLYENQKTYCKLSQGTIVMLEDEIRKTNIKFALQEDKWLSLYNDTKISVPTETMLEFRINGDWYKIKTSKTETFKL</sequence>
<dbReference type="AlphaFoldDB" id="A0A5E8CJJ1"/>
<gene>
    <name evidence="1" type="ORF">CPAV1605_1097</name>
</gene>
<accession>A0A5E8CJJ1</accession>
<protein>
    <submittedName>
        <fullName evidence="1">Uncharacterized protein</fullName>
    </submittedName>
</protein>
<evidence type="ECO:0000313" key="1">
    <source>
        <dbReference type="EMBL" id="VVU95346.1"/>
    </source>
</evidence>
<dbReference type="EMBL" id="CABVLZ010000004">
    <property type="protein sequence ID" value="VVU95346.1"/>
    <property type="molecule type" value="Genomic_DNA"/>
</dbReference>